<comment type="caution">
    <text evidence="1">The sequence shown here is derived from an EMBL/GenBank/DDBJ whole genome shotgun (WGS) entry which is preliminary data.</text>
</comment>
<dbReference type="EMBL" id="RWGY01000005">
    <property type="protein sequence ID" value="TVU42970.1"/>
    <property type="molecule type" value="Genomic_DNA"/>
</dbReference>
<dbReference type="Proteomes" id="UP000324897">
    <property type="component" value="Unassembled WGS sequence"/>
</dbReference>
<evidence type="ECO:0000313" key="2">
    <source>
        <dbReference type="Proteomes" id="UP000324897"/>
    </source>
</evidence>
<keyword evidence="2" id="KW-1185">Reference proteome</keyword>
<feature type="non-terminal residue" evidence="1">
    <location>
        <position position="84"/>
    </location>
</feature>
<gene>
    <name evidence="1" type="ORF">EJB05_09397</name>
</gene>
<organism evidence="1 2">
    <name type="scientific">Eragrostis curvula</name>
    <name type="common">weeping love grass</name>
    <dbReference type="NCBI Taxonomy" id="38414"/>
    <lineage>
        <taxon>Eukaryota</taxon>
        <taxon>Viridiplantae</taxon>
        <taxon>Streptophyta</taxon>
        <taxon>Embryophyta</taxon>
        <taxon>Tracheophyta</taxon>
        <taxon>Spermatophyta</taxon>
        <taxon>Magnoliopsida</taxon>
        <taxon>Liliopsida</taxon>
        <taxon>Poales</taxon>
        <taxon>Poaceae</taxon>
        <taxon>PACMAD clade</taxon>
        <taxon>Chloridoideae</taxon>
        <taxon>Eragrostideae</taxon>
        <taxon>Eragrostidinae</taxon>
        <taxon>Eragrostis</taxon>
    </lineage>
</organism>
<protein>
    <submittedName>
        <fullName evidence="1">Uncharacterized protein</fullName>
    </submittedName>
</protein>
<reference evidence="1 2" key="1">
    <citation type="journal article" date="2019" name="Sci. Rep.">
        <title>A high-quality genome of Eragrostis curvula grass provides insights into Poaceae evolution and supports new strategies to enhance forage quality.</title>
        <authorList>
            <person name="Carballo J."/>
            <person name="Santos B.A.C.M."/>
            <person name="Zappacosta D."/>
            <person name="Garbus I."/>
            <person name="Selva J.P."/>
            <person name="Gallo C.A."/>
            <person name="Diaz A."/>
            <person name="Albertini E."/>
            <person name="Caccamo M."/>
            <person name="Echenique V."/>
        </authorList>
    </citation>
    <scope>NUCLEOTIDE SEQUENCE [LARGE SCALE GENOMIC DNA]</scope>
    <source>
        <strain evidence="2">cv. Victoria</strain>
        <tissue evidence="1">Leaf</tissue>
    </source>
</reference>
<accession>A0A5J9W6I4</accession>
<dbReference type="AlphaFoldDB" id="A0A5J9W6I4"/>
<evidence type="ECO:0000313" key="1">
    <source>
        <dbReference type="EMBL" id="TVU42970.1"/>
    </source>
</evidence>
<name>A0A5J9W6I4_9POAL</name>
<sequence length="84" mass="9467">MGNSWGVRIEDCHLYDNGVRGRDDQCFDLGGLNHVMTIQGSDILVRNQGMQIFSLILSFACTHWQLDTLLGQPLNNQPSKPNHK</sequence>
<feature type="non-terminal residue" evidence="1">
    <location>
        <position position="1"/>
    </location>
</feature>
<dbReference type="Gramene" id="TVU42970">
    <property type="protein sequence ID" value="TVU42970"/>
    <property type="gene ID" value="EJB05_09397"/>
</dbReference>
<proteinExistence type="predicted"/>